<sequence length="35" mass="3968">VKIADSTSQKNNQPGTAGRYRIHMNSKISNYPEDF</sequence>
<protein>
    <submittedName>
        <fullName evidence="2">Uncharacterized protein</fullName>
    </submittedName>
</protein>
<proteinExistence type="predicted"/>
<organism evidence="2">
    <name type="scientific">marine sediment metagenome</name>
    <dbReference type="NCBI Taxonomy" id="412755"/>
    <lineage>
        <taxon>unclassified sequences</taxon>
        <taxon>metagenomes</taxon>
        <taxon>ecological metagenomes</taxon>
    </lineage>
</organism>
<gene>
    <name evidence="2" type="ORF">LCGC14_2576180</name>
</gene>
<comment type="caution">
    <text evidence="2">The sequence shown here is derived from an EMBL/GenBank/DDBJ whole genome shotgun (WGS) entry which is preliminary data.</text>
</comment>
<name>A0A0F9AFU8_9ZZZZ</name>
<feature type="compositionally biased region" description="Polar residues" evidence="1">
    <location>
        <begin position="1"/>
        <end position="15"/>
    </location>
</feature>
<dbReference type="EMBL" id="LAZR01042887">
    <property type="protein sequence ID" value="KKL08404.1"/>
    <property type="molecule type" value="Genomic_DNA"/>
</dbReference>
<evidence type="ECO:0000256" key="1">
    <source>
        <dbReference type="SAM" id="MobiDB-lite"/>
    </source>
</evidence>
<feature type="region of interest" description="Disordered" evidence="1">
    <location>
        <begin position="1"/>
        <end position="35"/>
    </location>
</feature>
<dbReference type="AlphaFoldDB" id="A0A0F9AFU8"/>
<feature type="non-terminal residue" evidence="2">
    <location>
        <position position="1"/>
    </location>
</feature>
<evidence type="ECO:0000313" key="2">
    <source>
        <dbReference type="EMBL" id="KKL08404.1"/>
    </source>
</evidence>
<accession>A0A0F9AFU8</accession>
<reference evidence="2" key="1">
    <citation type="journal article" date="2015" name="Nature">
        <title>Complex archaea that bridge the gap between prokaryotes and eukaryotes.</title>
        <authorList>
            <person name="Spang A."/>
            <person name="Saw J.H."/>
            <person name="Jorgensen S.L."/>
            <person name="Zaremba-Niedzwiedzka K."/>
            <person name="Martijn J."/>
            <person name="Lind A.E."/>
            <person name="van Eijk R."/>
            <person name="Schleper C."/>
            <person name="Guy L."/>
            <person name="Ettema T.J."/>
        </authorList>
    </citation>
    <scope>NUCLEOTIDE SEQUENCE</scope>
</reference>